<name>A0A0F8WQW0_9ZZZZ</name>
<sequence>VVDPACPSCDEELNAVLLSYSVRHYGYTRATWVKASRLLWCGERQKITMGGRRPYKYVSPTAILDIINDGQWRHAHCDTAFIKAAIDDIRRLKTEIEGKKSAKLGKIELLQHDIWGLDKEIKAHGRDIDTLSLYLPQ</sequence>
<accession>A0A0F8WQW0</accession>
<gene>
    <name evidence="1" type="ORF">LCGC14_3035610</name>
</gene>
<reference evidence="1" key="1">
    <citation type="journal article" date="2015" name="Nature">
        <title>Complex archaea that bridge the gap between prokaryotes and eukaryotes.</title>
        <authorList>
            <person name="Spang A."/>
            <person name="Saw J.H."/>
            <person name="Jorgensen S.L."/>
            <person name="Zaremba-Niedzwiedzka K."/>
            <person name="Martijn J."/>
            <person name="Lind A.E."/>
            <person name="van Eijk R."/>
            <person name="Schleper C."/>
            <person name="Guy L."/>
            <person name="Ettema T.J."/>
        </authorList>
    </citation>
    <scope>NUCLEOTIDE SEQUENCE</scope>
</reference>
<dbReference type="EMBL" id="LAZR01063541">
    <property type="protein sequence ID" value="KKK59317.1"/>
    <property type="molecule type" value="Genomic_DNA"/>
</dbReference>
<dbReference type="AlphaFoldDB" id="A0A0F8WQW0"/>
<feature type="non-terminal residue" evidence="1">
    <location>
        <position position="1"/>
    </location>
</feature>
<comment type="caution">
    <text evidence="1">The sequence shown here is derived from an EMBL/GenBank/DDBJ whole genome shotgun (WGS) entry which is preliminary data.</text>
</comment>
<proteinExistence type="predicted"/>
<organism evidence="1">
    <name type="scientific">marine sediment metagenome</name>
    <dbReference type="NCBI Taxonomy" id="412755"/>
    <lineage>
        <taxon>unclassified sequences</taxon>
        <taxon>metagenomes</taxon>
        <taxon>ecological metagenomes</taxon>
    </lineage>
</organism>
<protein>
    <submittedName>
        <fullName evidence="1">Uncharacterized protein</fullName>
    </submittedName>
</protein>
<evidence type="ECO:0000313" key="1">
    <source>
        <dbReference type="EMBL" id="KKK59317.1"/>
    </source>
</evidence>